<reference evidence="3 4" key="1">
    <citation type="journal article" date="2016" name="Nat. Commun.">
        <title>Thousands of microbial genomes shed light on interconnected biogeochemical processes in an aquifer system.</title>
        <authorList>
            <person name="Anantharaman K."/>
            <person name="Brown C.T."/>
            <person name="Hug L.A."/>
            <person name="Sharon I."/>
            <person name="Castelle C.J."/>
            <person name="Probst A.J."/>
            <person name="Thomas B.C."/>
            <person name="Singh A."/>
            <person name="Wilkins M.J."/>
            <person name="Karaoz U."/>
            <person name="Brodie E.L."/>
            <person name="Williams K.H."/>
            <person name="Hubbard S.S."/>
            <person name="Banfield J.F."/>
        </authorList>
    </citation>
    <scope>NUCLEOTIDE SEQUENCE [LARGE SCALE GENOMIC DNA]</scope>
</reference>
<dbReference type="Pfam" id="PF04350">
    <property type="entry name" value="PilO"/>
    <property type="match status" value="1"/>
</dbReference>
<accession>A0A1G2ECD8</accession>
<feature type="coiled-coil region" evidence="1">
    <location>
        <begin position="26"/>
        <end position="74"/>
    </location>
</feature>
<dbReference type="Gene3D" id="3.30.70.60">
    <property type="match status" value="1"/>
</dbReference>
<organism evidence="3 4">
    <name type="scientific">Candidatus Nealsonbacteria bacterium RIFCSPLOWO2_01_FULL_41_9</name>
    <dbReference type="NCBI Taxonomy" id="1801671"/>
    <lineage>
        <taxon>Bacteria</taxon>
        <taxon>Candidatus Nealsoniibacteriota</taxon>
    </lineage>
</organism>
<comment type="caution">
    <text evidence="3">The sequence shown here is derived from an EMBL/GenBank/DDBJ whole genome shotgun (WGS) entry which is preliminary data.</text>
</comment>
<evidence type="ECO:0000313" key="3">
    <source>
        <dbReference type="EMBL" id="OGZ23475.1"/>
    </source>
</evidence>
<keyword evidence="2" id="KW-0812">Transmembrane</keyword>
<proteinExistence type="predicted"/>
<name>A0A1G2ECD8_9BACT</name>
<dbReference type="InterPro" id="IPR007445">
    <property type="entry name" value="PilO"/>
</dbReference>
<feature type="transmembrane region" description="Helical" evidence="2">
    <location>
        <begin position="6"/>
        <end position="24"/>
    </location>
</feature>
<dbReference type="EMBL" id="MHMG01000015">
    <property type="protein sequence ID" value="OGZ23475.1"/>
    <property type="molecule type" value="Genomic_DNA"/>
</dbReference>
<protein>
    <recommendedName>
        <fullName evidence="5">Pilus assembly protein PilO</fullName>
    </recommendedName>
</protein>
<keyword evidence="1" id="KW-0175">Coiled coil</keyword>
<evidence type="ECO:0000256" key="2">
    <source>
        <dbReference type="SAM" id="Phobius"/>
    </source>
</evidence>
<evidence type="ECO:0008006" key="5">
    <source>
        <dbReference type="Google" id="ProtNLM"/>
    </source>
</evidence>
<sequence length="167" mass="18856">MLRKPIIIVVAVLAALILVFLFVLPKKEALSNLRKAIQEKEQEVKARENYSKELEDISKNLENYQDQIAKIKLAVPDGPQVLDFYNFLQKATSRAGLVLQSIGYGLSDNTISLSLGVSGSMDSFKNFLYILEKSARMIDIESFSFTGPEKEKDIINFNIKIKAHFIN</sequence>
<keyword evidence="2" id="KW-0472">Membrane</keyword>
<dbReference type="AlphaFoldDB" id="A0A1G2ECD8"/>
<evidence type="ECO:0000256" key="1">
    <source>
        <dbReference type="SAM" id="Coils"/>
    </source>
</evidence>
<dbReference type="Proteomes" id="UP000176406">
    <property type="component" value="Unassembled WGS sequence"/>
</dbReference>
<evidence type="ECO:0000313" key="4">
    <source>
        <dbReference type="Proteomes" id="UP000176406"/>
    </source>
</evidence>
<dbReference type="InterPro" id="IPR014717">
    <property type="entry name" value="Transl_elong_EF1B/ribsomal_bS6"/>
</dbReference>
<gene>
    <name evidence="3" type="ORF">A3A08_00995</name>
</gene>
<keyword evidence="2" id="KW-1133">Transmembrane helix</keyword>